<evidence type="ECO:0000313" key="3">
    <source>
        <dbReference type="EMBL" id="EHK65585.1"/>
    </source>
</evidence>
<comment type="caution">
    <text evidence="3">The sequence shown here is derived from an EMBL/GenBank/DDBJ whole genome shotgun (WGS) entry which is preliminary data.</text>
</comment>
<evidence type="ECO:0000256" key="2">
    <source>
        <dbReference type="SAM" id="Phobius"/>
    </source>
</evidence>
<organism evidence="3 4">
    <name type="scientific">Achromobacter arsenitoxydans SY8</name>
    <dbReference type="NCBI Taxonomy" id="477184"/>
    <lineage>
        <taxon>Bacteria</taxon>
        <taxon>Pseudomonadati</taxon>
        <taxon>Pseudomonadota</taxon>
        <taxon>Betaproteobacteria</taxon>
        <taxon>Burkholderiales</taxon>
        <taxon>Alcaligenaceae</taxon>
        <taxon>Achromobacter</taxon>
    </lineage>
</organism>
<gene>
    <name evidence="3" type="ORF">KYC_15252</name>
</gene>
<evidence type="ECO:0000313" key="4">
    <source>
        <dbReference type="Proteomes" id="UP000003113"/>
    </source>
</evidence>
<sequence length="76" mass="7706">MSFASPLAATAGCASSCPPRLSAAANEDLPPAPPRDEPSAAAPPARVPLSAWLSLAFWAIGTALLFTLGLAYRLVA</sequence>
<feature type="region of interest" description="Disordered" evidence="1">
    <location>
        <begin position="24"/>
        <end position="43"/>
    </location>
</feature>
<keyword evidence="2" id="KW-0812">Transmembrane</keyword>
<feature type="transmembrane region" description="Helical" evidence="2">
    <location>
        <begin position="47"/>
        <end position="72"/>
    </location>
</feature>
<dbReference type="Proteomes" id="UP000003113">
    <property type="component" value="Unassembled WGS sequence"/>
</dbReference>
<protein>
    <submittedName>
        <fullName evidence="3">Uncharacterized protein</fullName>
    </submittedName>
</protein>
<reference evidence="3 4" key="1">
    <citation type="journal article" date="2012" name="J. Bacteriol.">
        <title>Genome sequence of the highly efficient arsenite-oxidizing bacterium Achromobacter arsenitoxydans SY8.</title>
        <authorList>
            <person name="Li X."/>
            <person name="Hu Y."/>
            <person name="Gong J."/>
            <person name="Lin Y."/>
            <person name="Johnstone L."/>
            <person name="Rensing C."/>
            <person name="Wang G."/>
        </authorList>
    </citation>
    <scope>NUCLEOTIDE SEQUENCE [LARGE SCALE GENOMIC DNA]</scope>
    <source>
        <strain evidence="3 4">SY8</strain>
    </source>
</reference>
<keyword evidence="4" id="KW-1185">Reference proteome</keyword>
<keyword evidence="2" id="KW-1133">Transmembrane helix</keyword>
<evidence type="ECO:0000256" key="1">
    <source>
        <dbReference type="SAM" id="MobiDB-lite"/>
    </source>
</evidence>
<name>H0F8F2_9BURK</name>
<dbReference type="EMBL" id="AGUF01000052">
    <property type="protein sequence ID" value="EHK65585.1"/>
    <property type="molecule type" value="Genomic_DNA"/>
</dbReference>
<dbReference type="AlphaFoldDB" id="H0F8F2"/>
<accession>H0F8F2</accession>
<proteinExistence type="predicted"/>
<dbReference type="PATRIC" id="fig|477184.5.peg.3008"/>
<keyword evidence="2" id="KW-0472">Membrane</keyword>